<evidence type="ECO:0000256" key="5">
    <source>
        <dbReference type="PROSITE-ProRule" id="PRU00309"/>
    </source>
</evidence>
<evidence type="ECO:0000256" key="2">
    <source>
        <dbReference type="ARBA" id="ARBA00022771"/>
    </source>
</evidence>
<feature type="compositionally biased region" description="Polar residues" evidence="6">
    <location>
        <begin position="452"/>
        <end position="469"/>
    </location>
</feature>
<feature type="domain" description="THAP-type" evidence="7">
    <location>
        <begin position="223"/>
        <end position="308"/>
    </location>
</feature>
<feature type="compositionally biased region" description="Polar residues" evidence="6">
    <location>
        <begin position="169"/>
        <end position="184"/>
    </location>
</feature>
<sequence>MSCSVRKKPRVSMLAASPQTASNENKTSCKSPTLSAAKPSSKPNEEGPDDAESDQVTSPRTLRLTGKTRTWSAAELLSSDSEASNTGNNPPRRKKKKPQPKGTVKKSLHQSTGEPSAQASSSKKRPAQPSKKNVGKSGGSKQLGQPKTKKRPRKDPVQCKDGSEKAPLSSANTMDGTVSLNSASPVKKASVMKSGLTDRNVKACPAFQRDNTVRQPMVKGKDSPYKCSVQGCPSSTDECFVGLWLFALPCEKSSAPLRSAWLNSLPIDEEVNRPLSPRVCFRHFKKDDFVSIKSRLVGLYEKAVPSVCVPTQTNPQMKGRSFRESPPNVSIGTGVPAGSGNLSATAEAKFMSRARVDGKFKSKYGVSRKIGLKPGKHSLTRATEMVATVENSSNAASNSVFTGTNVADVQTSSAGLNPITKPNARHGAKTASIKNGGLVHKKKSKSAVDSRMISTTGSKSKVKKQSNSMLKPEADVSQTDIHPAVSSKTDETGAASSVSSCHSKRAVTRLIGSSSNLVYRSEHPFGRERGPTPQCFSKLMDLSISVFAETSSVPSNTDSTSQLRTISDITSALIPDISPPVATTMLNGGMTTTLEKESCTSELTVAKKPFTATGGMKPTADCLSSASGLSAVEETDLFPADFGINVPHYVSPGNCKSHVDQIDGTVGRSDSRLSVPSSALTSPLLPVPFCLPSTSESWNSGLMGEYQNRASSNSIAATSLTCPSSGERGITESSYAMTNRWDCRQGSAPSLNTGEVSPENAFRAASTRRSSSQSTKEQNLECIAEVGAGSESCHTTGCNADFGTKDQWNISKSTVAIGQECRTGASELELAVVPYRAPVSRPGSSSTGCTFSDQSSAPNENDDSEQDEESCDEWVPFDPSHGKYVVEKQYIGGEDLGMSVYCRLTWLPTSGAAGKFSSGPQTAGCRQAN</sequence>
<feature type="region of interest" description="Disordered" evidence="6">
    <location>
        <begin position="1"/>
        <end position="194"/>
    </location>
</feature>
<evidence type="ECO:0000256" key="1">
    <source>
        <dbReference type="ARBA" id="ARBA00022723"/>
    </source>
</evidence>
<feature type="region of interest" description="Disordered" evidence="6">
    <location>
        <begin position="746"/>
        <end position="778"/>
    </location>
</feature>
<feature type="compositionally biased region" description="Basic and acidic residues" evidence="6">
    <location>
        <begin position="154"/>
        <end position="164"/>
    </location>
</feature>
<dbReference type="GO" id="GO:0008270">
    <property type="term" value="F:zinc ion binding"/>
    <property type="evidence" value="ECO:0007669"/>
    <property type="project" value="UniProtKB-KW"/>
</dbReference>
<proteinExistence type="predicted"/>
<dbReference type="AlphaFoldDB" id="A0A131YI25"/>
<feature type="compositionally biased region" description="Polar residues" evidence="6">
    <location>
        <begin position="17"/>
        <end position="34"/>
    </location>
</feature>
<dbReference type="PROSITE" id="PS50950">
    <property type="entry name" value="ZF_THAP"/>
    <property type="match status" value="1"/>
</dbReference>
<feature type="compositionally biased region" description="Basic residues" evidence="6">
    <location>
        <begin position="1"/>
        <end position="10"/>
    </location>
</feature>
<feature type="region of interest" description="Disordered" evidence="6">
    <location>
        <begin position="311"/>
        <end position="336"/>
    </location>
</feature>
<keyword evidence="3" id="KW-0862">Zinc</keyword>
<feature type="compositionally biased region" description="Acidic residues" evidence="6">
    <location>
        <begin position="860"/>
        <end position="872"/>
    </location>
</feature>
<keyword evidence="2 5" id="KW-0863">Zinc-finger</keyword>
<feature type="compositionally biased region" description="Polar residues" evidence="6">
    <location>
        <begin position="842"/>
        <end position="858"/>
    </location>
</feature>
<evidence type="ECO:0000313" key="8">
    <source>
        <dbReference type="EMBL" id="JAP78899.1"/>
    </source>
</evidence>
<name>A0A131YI25_RHIAP</name>
<evidence type="ECO:0000259" key="7">
    <source>
        <dbReference type="PROSITE" id="PS50950"/>
    </source>
</evidence>
<dbReference type="SUPFAM" id="SSF57716">
    <property type="entry name" value="Glucocorticoid receptor-like (DNA-binding domain)"/>
    <property type="match status" value="1"/>
</dbReference>
<dbReference type="GO" id="GO:0003677">
    <property type="term" value="F:DNA binding"/>
    <property type="evidence" value="ECO:0007669"/>
    <property type="project" value="UniProtKB-UniRule"/>
</dbReference>
<evidence type="ECO:0000256" key="6">
    <source>
        <dbReference type="SAM" id="MobiDB-lite"/>
    </source>
</evidence>
<keyword evidence="1" id="KW-0479">Metal-binding</keyword>
<feature type="compositionally biased region" description="Low complexity" evidence="6">
    <location>
        <begin position="763"/>
        <end position="775"/>
    </location>
</feature>
<evidence type="ECO:0000256" key="3">
    <source>
        <dbReference type="ARBA" id="ARBA00022833"/>
    </source>
</evidence>
<organism evidence="8">
    <name type="scientific">Rhipicephalus appendiculatus</name>
    <name type="common">Brown ear tick</name>
    <dbReference type="NCBI Taxonomy" id="34631"/>
    <lineage>
        <taxon>Eukaryota</taxon>
        <taxon>Metazoa</taxon>
        <taxon>Ecdysozoa</taxon>
        <taxon>Arthropoda</taxon>
        <taxon>Chelicerata</taxon>
        <taxon>Arachnida</taxon>
        <taxon>Acari</taxon>
        <taxon>Parasitiformes</taxon>
        <taxon>Ixodida</taxon>
        <taxon>Ixodoidea</taxon>
        <taxon>Ixodidae</taxon>
        <taxon>Rhipicephalinae</taxon>
        <taxon>Rhipicephalus</taxon>
        <taxon>Rhipicephalus</taxon>
    </lineage>
</organism>
<feature type="compositionally biased region" description="Low complexity" evidence="6">
    <location>
        <begin position="72"/>
        <end position="90"/>
    </location>
</feature>
<evidence type="ECO:0000256" key="4">
    <source>
        <dbReference type="ARBA" id="ARBA00023125"/>
    </source>
</evidence>
<protein>
    <submittedName>
        <fullName evidence="8">Micronuclear linker histone polyprotein</fullName>
    </submittedName>
</protein>
<keyword evidence="4 5" id="KW-0238">DNA-binding</keyword>
<dbReference type="EMBL" id="GEDV01009658">
    <property type="protein sequence ID" value="JAP78899.1"/>
    <property type="molecule type" value="Transcribed_RNA"/>
</dbReference>
<dbReference type="Pfam" id="PF05485">
    <property type="entry name" value="THAP"/>
    <property type="match status" value="1"/>
</dbReference>
<accession>A0A131YI25</accession>
<dbReference type="InterPro" id="IPR006612">
    <property type="entry name" value="THAP_Znf"/>
</dbReference>
<feature type="compositionally biased region" description="Polar residues" evidence="6">
    <location>
        <begin position="109"/>
        <end position="121"/>
    </location>
</feature>
<feature type="region of interest" description="Disordered" evidence="6">
    <location>
        <begin position="416"/>
        <end position="500"/>
    </location>
</feature>
<feature type="compositionally biased region" description="Basic residues" evidence="6">
    <location>
        <begin position="91"/>
        <end position="108"/>
    </location>
</feature>
<reference evidence="8" key="1">
    <citation type="journal article" date="2016" name="Ticks Tick Borne Dis.">
        <title>De novo assembly and annotation of the salivary gland transcriptome of Rhipicephalus appendiculatus male and female ticks during blood feeding.</title>
        <authorList>
            <person name="de Castro M.H."/>
            <person name="de Klerk D."/>
            <person name="Pienaar R."/>
            <person name="Latif A.A."/>
            <person name="Rees D.J."/>
            <person name="Mans B.J."/>
        </authorList>
    </citation>
    <scope>NUCLEOTIDE SEQUENCE</scope>
    <source>
        <tissue evidence="8">Salivary glands</tissue>
    </source>
</reference>
<dbReference type="SMART" id="SM00980">
    <property type="entry name" value="THAP"/>
    <property type="match status" value="1"/>
</dbReference>
<feature type="region of interest" description="Disordered" evidence="6">
    <location>
        <begin position="839"/>
        <end position="872"/>
    </location>
</feature>